<dbReference type="AlphaFoldDB" id="A0A4C1T0B7"/>
<evidence type="ECO:0000313" key="2">
    <source>
        <dbReference type="Proteomes" id="UP000299102"/>
    </source>
</evidence>
<comment type="caution">
    <text evidence="1">The sequence shown here is derived from an EMBL/GenBank/DDBJ whole genome shotgun (WGS) entry which is preliminary data.</text>
</comment>
<proteinExistence type="predicted"/>
<dbReference type="Proteomes" id="UP000299102">
    <property type="component" value="Unassembled WGS sequence"/>
</dbReference>
<dbReference type="OrthoDB" id="10044505at2759"/>
<reference evidence="1 2" key="1">
    <citation type="journal article" date="2019" name="Commun. Biol.">
        <title>The bagworm genome reveals a unique fibroin gene that provides high tensile strength.</title>
        <authorList>
            <person name="Kono N."/>
            <person name="Nakamura H."/>
            <person name="Ohtoshi R."/>
            <person name="Tomita M."/>
            <person name="Numata K."/>
            <person name="Arakawa K."/>
        </authorList>
    </citation>
    <scope>NUCLEOTIDE SEQUENCE [LARGE SCALE GENOMIC DNA]</scope>
</reference>
<sequence>MAVGIATGAVAHIGGSGGFAIGRRSRHNFPKNLGLRFLPYKDRNLFPGRVLGKYRVQPEPVARSLTHRPCMRYNRYKQYNQRVLLQLFSCKNLFPLPNTLERDTVSIHNITKTWIPMLVMIRMGLMATGAPRLFAAASYLRGICIKPGGQRFGVSSACRLLA</sequence>
<accession>A0A4C1T0B7</accession>
<name>A0A4C1T0B7_EUMVA</name>
<protein>
    <submittedName>
        <fullName evidence="1">Uncharacterized protein</fullName>
    </submittedName>
</protein>
<organism evidence="1 2">
    <name type="scientific">Eumeta variegata</name>
    <name type="common">Bagworm moth</name>
    <name type="synonym">Eumeta japonica</name>
    <dbReference type="NCBI Taxonomy" id="151549"/>
    <lineage>
        <taxon>Eukaryota</taxon>
        <taxon>Metazoa</taxon>
        <taxon>Ecdysozoa</taxon>
        <taxon>Arthropoda</taxon>
        <taxon>Hexapoda</taxon>
        <taxon>Insecta</taxon>
        <taxon>Pterygota</taxon>
        <taxon>Neoptera</taxon>
        <taxon>Endopterygota</taxon>
        <taxon>Lepidoptera</taxon>
        <taxon>Glossata</taxon>
        <taxon>Ditrysia</taxon>
        <taxon>Tineoidea</taxon>
        <taxon>Psychidae</taxon>
        <taxon>Oiketicinae</taxon>
        <taxon>Eumeta</taxon>
    </lineage>
</organism>
<dbReference type="EMBL" id="BGZK01000027">
    <property type="protein sequence ID" value="GBP07574.1"/>
    <property type="molecule type" value="Genomic_DNA"/>
</dbReference>
<keyword evidence="2" id="KW-1185">Reference proteome</keyword>
<gene>
    <name evidence="1" type="ORF">EVAR_2720_1</name>
</gene>
<evidence type="ECO:0000313" key="1">
    <source>
        <dbReference type="EMBL" id="GBP07574.1"/>
    </source>
</evidence>